<dbReference type="EMBL" id="SWLB01000002">
    <property type="protein sequence ID" value="KAF3341333.1"/>
    <property type="molecule type" value="Genomic_DNA"/>
</dbReference>
<name>A0A833RVC2_9POAL</name>
<accession>A0A833RVC2</accession>
<proteinExistence type="predicted"/>
<dbReference type="Proteomes" id="UP000623129">
    <property type="component" value="Unassembled WGS sequence"/>
</dbReference>
<evidence type="ECO:0000313" key="1">
    <source>
        <dbReference type="EMBL" id="KAF3341333.1"/>
    </source>
</evidence>
<evidence type="ECO:0000313" key="2">
    <source>
        <dbReference type="Proteomes" id="UP000623129"/>
    </source>
</evidence>
<dbReference type="AlphaFoldDB" id="A0A833RVC2"/>
<reference evidence="1" key="1">
    <citation type="submission" date="2020-01" db="EMBL/GenBank/DDBJ databases">
        <title>Genome sequence of Kobresia littledalei, the first chromosome-level genome in the family Cyperaceae.</title>
        <authorList>
            <person name="Qu G."/>
        </authorList>
    </citation>
    <scope>NUCLEOTIDE SEQUENCE</scope>
    <source>
        <strain evidence="1">C.B.Clarke</strain>
        <tissue evidence="1">Leaf</tissue>
    </source>
</reference>
<sequence length="104" mass="11483">MGLKRLETENPDSSGALYQDAGIFLFDDHFSAIDAHTGSHLFKVIIEGKIAQAGKYQEILESDKEFMELVSAHKDALSALHSISPVELDASSSNQKIENKMTHH</sequence>
<comment type="caution">
    <text evidence="1">The sequence shown here is derived from an EMBL/GenBank/DDBJ whole genome shotgun (WGS) entry which is preliminary data.</text>
</comment>
<protein>
    <submittedName>
        <fullName evidence="1">ABC transporter C family member 7</fullName>
    </submittedName>
</protein>
<dbReference type="SUPFAM" id="SSF52540">
    <property type="entry name" value="P-loop containing nucleoside triphosphate hydrolases"/>
    <property type="match status" value="1"/>
</dbReference>
<keyword evidence="2" id="KW-1185">Reference proteome</keyword>
<dbReference type="InterPro" id="IPR027417">
    <property type="entry name" value="P-loop_NTPase"/>
</dbReference>
<organism evidence="1 2">
    <name type="scientific">Carex littledalei</name>
    <dbReference type="NCBI Taxonomy" id="544730"/>
    <lineage>
        <taxon>Eukaryota</taxon>
        <taxon>Viridiplantae</taxon>
        <taxon>Streptophyta</taxon>
        <taxon>Embryophyta</taxon>
        <taxon>Tracheophyta</taxon>
        <taxon>Spermatophyta</taxon>
        <taxon>Magnoliopsida</taxon>
        <taxon>Liliopsida</taxon>
        <taxon>Poales</taxon>
        <taxon>Cyperaceae</taxon>
        <taxon>Cyperoideae</taxon>
        <taxon>Cariceae</taxon>
        <taxon>Carex</taxon>
        <taxon>Carex subgen. Euthyceras</taxon>
    </lineage>
</organism>
<gene>
    <name evidence="1" type="ORF">FCM35_KLT10177</name>
</gene>
<dbReference type="OrthoDB" id="6500128at2759"/>